<evidence type="ECO:0000313" key="2">
    <source>
        <dbReference type="EMBL" id="KAI3958076.1"/>
    </source>
</evidence>
<name>A0AAD4TIM1_9MAGN</name>
<evidence type="ECO:0000256" key="1">
    <source>
        <dbReference type="SAM" id="MobiDB-lite"/>
    </source>
</evidence>
<keyword evidence="3" id="KW-1185">Reference proteome</keyword>
<proteinExistence type="predicted"/>
<dbReference type="Proteomes" id="UP001202328">
    <property type="component" value="Unassembled WGS sequence"/>
</dbReference>
<evidence type="ECO:0000313" key="3">
    <source>
        <dbReference type="Proteomes" id="UP001202328"/>
    </source>
</evidence>
<dbReference type="EMBL" id="JAJJMB010001184">
    <property type="protein sequence ID" value="KAI3958076.1"/>
    <property type="molecule type" value="Genomic_DNA"/>
</dbReference>
<organism evidence="2 3">
    <name type="scientific">Papaver atlanticum</name>
    <dbReference type="NCBI Taxonomy" id="357466"/>
    <lineage>
        <taxon>Eukaryota</taxon>
        <taxon>Viridiplantae</taxon>
        <taxon>Streptophyta</taxon>
        <taxon>Embryophyta</taxon>
        <taxon>Tracheophyta</taxon>
        <taxon>Spermatophyta</taxon>
        <taxon>Magnoliopsida</taxon>
        <taxon>Ranunculales</taxon>
        <taxon>Papaveraceae</taxon>
        <taxon>Papaveroideae</taxon>
        <taxon>Papaver</taxon>
    </lineage>
</organism>
<comment type="caution">
    <text evidence="2">The sequence shown here is derived from an EMBL/GenBank/DDBJ whole genome shotgun (WGS) entry which is preliminary data.</text>
</comment>
<sequence length="123" mass="14493">MSGIREEQVDCLKLQLGSVLVVNLKQQRRSCNQVFEKSPKRNRKDLQQFPCIHFWLRLQERDGEGSWSHFLNIRMDKTNYKHKTRAFTPRFPKVEKAIKGAKINSRNQSLHHQGPAQHLLDES</sequence>
<feature type="region of interest" description="Disordered" evidence="1">
    <location>
        <begin position="101"/>
        <end position="123"/>
    </location>
</feature>
<protein>
    <submittedName>
        <fullName evidence="2">Uncharacterized protein</fullName>
    </submittedName>
</protein>
<dbReference type="AlphaFoldDB" id="A0AAD4TIM1"/>
<gene>
    <name evidence="2" type="ORF">MKW98_020718</name>
</gene>
<accession>A0AAD4TIM1</accession>
<reference evidence="2" key="1">
    <citation type="submission" date="2022-04" db="EMBL/GenBank/DDBJ databases">
        <title>A functionally conserved STORR gene fusion in Papaver species that diverged 16.8 million years ago.</title>
        <authorList>
            <person name="Catania T."/>
        </authorList>
    </citation>
    <scope>NUCLEOTIDE SEQUENCE</scope>
    <source>
        <strain evidence="2">S-188037</strain>
    </source>
</reference>